<evidence type="ECO:0000259" key="5">
    <source>
        <dbReference type="PROSITE" id="PS50110"/>
    </source>
</evidence>
<protein>
    <submittedName>
        <fullName evidence="6">Uncharacterized transcriptional regulatory protein YfiK</fullName>
    </submittedName>
</protein>
<keyword evidence="1 3" id="KW-0597">Phosphoprotein</keyword>
<dbReference type="SMART" id="SM00448">
    <property type="entry name" value="REC"/>
    <property type="match status" value="1"/>
</dbReference>
<dbReference type="InterPro" id="IPR001789">
    <property type="entry name" value="Sig_transdc_resp-reg_receiver"/>
</dbReference>
<evidence type="ECO:0000256" key="2">
    <source>
        <dbReference type="ARBA" id="ARBA00023125"/>
    </source>
</evidence>
<dbReference type="GO" id="GO:0003677">
    <property type="term" value="F:DNA binding"/>
    <property type="evidence" value="ECO:0007669"/>
    <property type="project" value="UniProtKB-KW"/>
</dbReference>
<evidence type="ECO:0000256" key="3">
    <source>
        <dbReference type="PROSITE-ProRule" id="PRU00169"/>
    </source>
</evidence>
<evidence type="ECO:0000313" key="6">
    <source>
        <dbReference type="EMBL" id="VEP14714.1"/>
    </source>
</evidence>
<sequence length="239" mass="26973">MKKSTFGISKSQIPNHYSPMKKMIRLLLVDDQELVCQGLRAMLNLEPDLEVVGVANNVQTAIEQVEILKPDVVLMDIKMPIMDGTEATRMIAQRFPDTKVLVISTFDEDDYIARAIKAGAKGYLLKDMPVEELAQVIRSVHRGYTQMAPGLMEKMLDVILNSNRTETKPDESEITELTPREAEVLKLIGTGCTNREIARQLYIAEGTVKTHVTHIFNRLNLRNRTQIAIYANSMMKKAI</sequence>
<evidence type="ECO:0000259" key="4">
    <source>
        <dbReference type="PROSITE" id="PS50043"/>
    </source>
</evidence>
<feature type="modified residue" description="4-aspartylphosphate" evidence="3">
    <location>
        <position position="76"/>
    </location>
</feature>
<dbReference type="InterPro" id="IPR058245">
    <property type="entry name" value="NreC/VraR/RcsB-like_REC"/>
</dbReference>
<organism evidence="6 7">
    <name type="scientific">Hyella patelloides LEGE 07179</name>
    <dbReference type="NCBI Taxonomy" id="945734"/>
    <lineage>
        <taxon>Bacteria</taxon>
        <taxon>Bacillati</taxon>
        <taxon>Cyanobacteriota</taxon>
        <taxon>Cyanophyceae</taxon>
        <taxon>Pleurocapsales</taxon>
        <taxon>Hyellaceae</taxon>
        <taxon>Hyella</taxon>
    </lineage>
</organism>
<feature type="domain" description="HTH luxR-type" evidence="4">
    <location>
        <begin position="170"/>
        <end position="235"/>
    </location>
</feature>
<dbReference type="AlphaFoldDB" id="A0A563VTK5"/>
<reference evidence="6 7" key="1">
    <citation type="submission" date="2019-01" db="EMBL/GenBank/DDBJ databases">
        <authorList>
            <person name="Brito A."/>
        </authorList>
    </citation>
    <scope>NUCLEOTIDE SEQUENCE [LARGE SCALE GENOMIC DNA]</scope>
    <source>
        <strain evidence="6">1</strain>
    </source>
</reference>
<dbReference type="InterPro" id="IPR000792">
    <property type="entry name" value="Tscrpt_reg_LuxR_C"/>
</dbReference>
<dbReference type="PANTHER" id="PTHR43214:SF43">
    <property type="entry name" value="TWO-COMPONENT RESPONSE REGULATOR"/>
    <property type="match status" value="1"/>
</dbReference>
<dbReference type="PROSITE" id="PS50110">
    <property type="entry name" value="RESPONSE_REGULATORY"/>
    <property type="match status" value="1"/>
</dbReference>
<dbReference type="CDD" id="cd06170">
    <property type="entry name" value="LuxR_C_like"/>
    <property type="match status" value="1"/>
</dbReference>
<dbReference type="Proteomes" id="UP000320055">
    <property type="component" value="Unassembled WGS sequence"/>
</dbReference>
<evidence type="ECO:0000256" key="1">
    <source>
        <dbReference type="ARBA" id="ARBA00022553"/>
    </source>
</evidence>
<dbReference type="InterPro" id="IPR011006">
    <property type="entry name" value="CheY-like_superfamily"/>
</dbReference>
<feature type="domain" description="Response regulatory" evidence="5">
    <location>
        <begin position="25"/>
        <end position="141"/>
    </location>
</feature>
<dbReference type="InterPro" id="IPR016032">
    <property type="entry name" value="Sig_transdc_resp-reg_C-effctor"/>
</dbReference>
<dbReference type="PANTHER" id="PTHR43214">
    <property type="entry name" value="TWO-COMPONENT RESPONSE REGULATOR"/>
    <property type="match status" value="1"/>
</dbReference>
<name>A0A563VTK5_9CYAN</name>
<dbReference type="SUPFAM" id="SSF52172">
    <property type="entry name" value="CheY-like"/>
    <property type="match status" value="1"/>
</dbReference>
<gene>
    <name evidence="6" type="primary">yfiK</name>
    <name evidence="6" type="ORF">H1P_2810005</name>
</gene>
<dbReference type="PROSITE" id="PS00622">
    <property type="entry name" value="HTH_LUXR_1"/>
    <property type="match status" value="1"/>
</dbReference>
<dbReference type="EMBL" id="CAACVJ010000203">
    <property type="protein sequence ID" value="VEP14714.1"/>
    <property type="molecule type" value="Genomic_DNA"/>
</dbReference>
<dbReference type="SUPFAM" id="SSF46894">
    <property type="entry name" value="C-terminal effector domain of the bipartite response regulators"/>
    <property type="match status" value="1"/>
</dbReference>
<keyword evidence="2" id="KW-0238">DNA-binding</keyword>
<dbReference type="GO" id="GO:0000160">
    <property type="term" value="P:phosphorelay signal transduction system"/>
    <property type="evidence" value="ECO:0007669"/>
    <property type="project" value="InterPro"/>
</dbReference>
<dbReference type="CDD" id="cd17535">
    <property type="entry name" value="REC_NarL-like"/>
    <property type="match status" value="1"/>
</dbReference>
<proteinExistence type="predicted"/>
<dbReference type="Gene3D" id="3.40.50.2300">
    <property type="match status" value="1"/>
</dbReference>
<dbReference type="InterPro" id="IPR039420">
    <property type="entry name" value="WalR-like"/>
</dbReference>
<dbReference type="PROSITE" id="PS50043">
    <property type="entry name" value="HTH_LUXR_2"/>
    <property type="match status" value="1"/>
</dbReference>
<accession>A0A563VTK5</accession>
<keyword evidence="7" id="KW-1185">Reference proteome</keyword>
<dbReference type="GO" id="GO:0006355">
    <property type="term" value="P:regulation of DNA-templated transcription"/>
    <property type="evidence" value="ECO:0007669"/>
    <property type="project" value="InterPro"/>
</dbReference>
<dbReference type="Pfam" id="PF00072">
    <property type="entry name" value="Response_reg"/>
    <property type="match status" value="1"/>
</dbReference>
<evidence type="ECO:0000313" key="7">
    <source>
        <dbReference type="Proteomes" id="UP000320055"/>
    </source>
</evidence>
<dbReference type="PRINTS" id="PR00038">
    <property type="entry name" value="HTHLUXR"/>
</dbReference>
<dbReference type="SMART" id="SM00421">
    <property type="entry name" value="HTH_LUXR"/>
    <property type="match status" value="1"/>
</dbReference>
<dbReference type="Pfam" id="PF00196">
    <property type="entry name" value="GerE"/>
    <property type="match status" value="1"/>
</dbReference>